<accession>A0ABX8W944</accession>
<proteinExistence type="predicted"/>
<dbReference type="EMBL" id="CP048268">
    <property type="protein sequence ID" value="QYN53411.1"/>
    <property type="molecule type" value="Genomic_DNA"/>
</dbReference>
<feature type="transmembrane region" description="Helical" evidence="1">
    <location>
        <begin position="95"/>
        <end position="115"/>
    </location>
</feature>
<keyword evidence="1" id="KW-0812">Transmembrane</keyword>
<evidence type="ECO:0000313" key="2">
    <source>
        <dbReference type="EMBL" id="QYN53411.1"/>
    </source>
</evidence>
<evidence type="ECO:0000313" key="3">
    <source>
        <dbReference type="Proteomes" id="UP000826550"/>
    </source>
</evidence>
<evidence type="ECO:0008006" key="4">
    <source>
        <dbReference type="Google" id="ProtNLM"/>
    </source>
</evidence>
<feature type="transmembrane region" description="Helical" evidence="1">
    <location>
        <begin position="40"/>
        <end position="58"/>
    </location>
</feature>
<sequence>MKKMINTKKNIIVSAAIETFVLALFVLEACLSNISISDQLIMIVLFSLCLVILGVRQAKYKSKQVKILDWKSDGYPIDMSHNDEREWSLMLRAHYIANRMTAVLLVVLLALLTVINKLPSQKIVLPVSANVLGILLITITILVNEWAYAFAYCYMDR</sequence>
<reference evidence="2 3" key="1">
    <citation type="submission" date="2020-01" db="EMBL/GenBank/DDBJ databases">
        <title>Vast differences in strain-level diversity in the gut microbiota of two closely related honey bee species.</title>
        <authorList>
            <person name="Ellegaard K.M."/>
            <person name="Suenami S."/>
            <person name="Miyazaki R."/>
            <person name="Engel P."/>
        </authorList>
    </citation>
    <scope>NUCLEOTIDE SEQUENCE [LARGE SCALE GENOMIC DNA]</scope>
    <source>
        <strain evidence="2 3">ESL0416</strain>
    </source>
</reference>
<name>A0ABX8W944_9LACO</name>
<dbReference type="RefSeq" id="WP_220220106.1">
    <property type="nucleotide sequence ID" value="NZ_CP048268.1"/>
</dbReference>
<keyword evidence="3" id="KW-1185">Reference proteome</keyword>
<protein>
    <recommendedName>
        <fullName evidence="4">Integral membrane protein</fullName>
    </recommendedName>
</protein>
<organism evidence="2 3">
    <name type="scientific">Lactobacillus panisapium</name>
    <dbReference type="NCBI Taxonomy" id="2012495"/>
    <lineage>
        <taxon>Bacteria</taxon>
        <taxon>Bacillati</taxon>
        <taxon>Bacillota</taxon>
        <taxon>Bacilli</taxon>
        <taxon>Lactobacillales</taxon>
        <taxon>Lactobacillaceae</taxon>
        <taxon>Lactobacillus</taxon>
    </lineage>
</organism>
<keyword evidence="1" id="KW-0472">Membrane</keyword>
<feature type="transmembrane region" description="Helical" evidence="1">
    <location>
        <begin position="127"/>
        <end position="154"/>
    </location>
</feature>
<evidence type="ECO:0000256" key="1">
    <source>
        <dbReference type="SAM" id="Phobius"/>
    </source>
</evidence>
<keyword evidence="1" id="KW-1133">Transmembrane helix</keyword>
<gene>
    <name evidence="2" type="ORF">GYM71_08280</name>
</gene>
<dbReference type="Proteomes" id="UP000826550">
    <property type="component" value="Chromosome"/>
</dbReference>
<feature type="transmembrane region" description="Helical" evidence="1">
    <location>
        <begin position="12"/>
        <end position="34"/>
    </location>
</feature>